<organism evidence="2 3">
    <name type="scientific">Catenovulum agarivorans DS-2</name>
    <dbReference type="NCBI Taxonomy" id="1328313"/>
    <lineage>
        <taxon>Bacteria</taxon>
        <taxon>Pseudomonadati</taxon>
        <taxon>Pseudomonadota</taxon>
        <taxon>Gammaproteobacteria</taxon>
        <taxon>Alteromonadales</taxon>
        <taxon>Alteromonadaceae</taxon>
        <taxon>Catenovulum</taxon>
    </lineage>
</organism>
<dbReference type="RefSeq" id="WP_035016471.1">
    <property type="nucleotide sequence ID" value="NZ_ARZY01000055.1"/>
</dbReference>
<dbReference type="eggNOG" id="ENOG5032TRM">
    <property type="taxonomic scope" value="Bacteria"/>
</dbReference>
<dbReference type="SUPFAM" id="SSF160574">
    <property type="entry name" value="BT0923-like"/>
    <property type="match status" value="1"/>
</dbReference>
<name>W7Q8D3_9ALTE</name>
<dbReference type="GO" id="GO:0016829">
    <property type="term" value="F:lyase activity"/>
    <property type="evidence" value="ECO:0007669"/>
    <property type="project" value="UniProtKB-KW"/>
</dbReference>
<feature type="chain" id="PRO_5004897823" evidence="1">
    <location>
        <begin position="21"/>
        <end position="171"/>
    </location>
</feature>
<protein>
    <submittedName>
        <fullName evidence="2">Putative alginate lyase</fullName>
    </submittedName>
</protein>
<evidence type="ECO:0000256" key="1">
    <source>
        <dbReference type="SAM" id="SignalP"/>
    </source>
</evidence>
<evidence type="ECO:0000313" key="2">
    <source>
        <dbReference type="EMBL" id="EWH08256.1"/>
    </source>
</evidence>
<sequence>MYKSVLIGVSLAITSLTAAAGQQVGATLNHKQSLALADIPAGVIKQIAAVRPKFVAKEAEKEFKHGKVYIDVEGLDQYGNEIEFDMLQQDGTWKIVEIQRDLEMSQCPDSVVIALTKAHPDIQPKRIIESEQATGEIIYEFYTVDSAGQEAKYEVKLANGTAELLNQEWQH</sequence>
<feature type="signal peptide" evidence="1">
    <location>
        <begin position="1"/>
        <end position="20"/>
    </location>
</feature>
<gene>
    <name evidence="2" type="ORF">DS2_18283</name>
</gene>
<proteinExistence type="predicted"/>
<accession>W7Q8D3</accession>
<keyword evidence="1" id="KW-0732">Signal</keyword>
<keyword evidence="3" id="KW-1185">Reference proteome</keyword>
<dbReference type="OrthoDB" id="5701716at2"/>
<dbReference type="EMBL" id="ARZY01000055">
    <property type="protein sequence ID" value="EWH08256.1"/>
    <property type="molecule type" value="Genomic_DNA"/>
</dbReference>
<dbReference type="AlphaFoldDB" id="W7Q8D3"/>
<reference evidence="2 3" key="1">
    <citation type="journal article" date="2014" name="Genome Announc.">
        <title>Draft Genome Sequence of the Agar-Degrading Bacterium Catenovulum sp. Strain DS-2, Isolated from Intestines of Haliotis diversicolor.</title>
        <authorList>
            <person name="Shan D."/>
            <person name="Li X."/>
            <person name="Gu Z."/>
            <person name="Wei G."/>
            <person name="Gao Z."/>
            <person name="Shao Z."/>
        </authorList>
    </citation>
    <scope>NUCLEOTIDE SEQUENCE [LARGE SCALE GENOMIC DNA]</scope>
    <source>
        <strain evidence="2 3">DS-2</strain>
    </source>
</reference>
<comment type="caution">
    <text evidence="2">The sequence shown here is derived from an EMBL/GenBank/DDBJ whole genome shotgun (WGS) entry which is preliminary data.</text>
</comment>
<keyword evidence="2" id="KW-0456">Lyase</keyword>
<evidence type="ECO:0000313" key="3">
    <source>
        <dbReference type="Proteomes" id="UP000019276"/>
    </source>
</evidence>
<dbReference type="Proteomes" id="UP000019276">
    <property type="component" value="Unassembled WGS sequence"/>
</dbReference>